<proteinExistence type="predicted"/>
<dbReference type="Pfam" id="PF13115">
    <property type="entry name" value="YtkA"/>
    <property type="match status" value="1"/>
</dbReference>
<protein>
    <recommendedName>
        <fullName evidence="1">YtkA-like domain-containing protein</fullName>
    </recommendedName>
</protein>
<reference evidence="2" key="1">
    <citation type="journal article" date="2020" name="mSystems">
        <title>Genome- and Community-Level Interaction Insights into Carbon Utilization and Element Cycling Functions of Hydrothermarchaeota in Hydrothermal Sediment.</title>
        <authorList>
            <person name="Zhou Z."/>
            <person name="Liu Y."/>
            <person name="Xu W."/>
            <person name="Pan J."/>
            <person name="Luo Z.H."/>
            <person name="Li M."/>
        </authorList>
    </citation>
    <scope>NUCLEOTIDE SEQUENCE [LARGE SCALE GENOMIC DNA]</scope>
    <source>
        <strain evidence="2">SpSt-222</strain>
    </source>
</reference>
<sequence length="153" mass="16394">MWVLRVIIPLLLLSVLASNLIACQRGQQNSQVTVDIVSVKPSPPQVGAAELRLRLRDQRGQPIVGLGSVEVEGTMSHAGMKPVIVQAREEGDAVFVTQGFEFTMAGDWMIIVRGTWNGQAFEARTTIPGVRSGIQSPATPAHDQGSGATPTHE</sequence>
<accession>A0A7C2B2F8</accession>
<name>A0A7C2B2F8_THERO</name>
<dbReference type="AlphaFoldDB" id="A0A7C2B2F8"/>
<dbReference type="EMBL" id="DSJL01000011">
    <property type="protein sequence ID" value="HEF65937.1"/>
    <property type="molecule type" value="Genomic_DNA"/>
</dbReference>
<gene>
    <name evidence="2" type="ORF">ENP47_10115</name>
</gene>
<evidence type="ECO:0000259" key="1">
    <source>
        <dbReference type="Pfam" id="PF13115"/>
    </source>
</evidence>
<comment type="caution">
    <text evidence="2">The sequence shown here is derived from an EMBL/GenBank/DDBJ whole genome shotgun (WGS) entry which is preliminary data.</text>
</comment>
<evidence type="ECO:0000313" key="2">
    <source>
        <dbReference type="EMBL" id="HEF65937.1"/>
    </source>
</evidence>
<dbReference type="InterPro" id="IPR032693">
    <property type="entry name" value="YtkA-like_dom"/>
</dbReference>
<organism evidence="2">
    <name type="scientific">Thermomicrobium roseum</name>
    <dbReference type="NCBI Taxonomy" id="500"/>
    <lineage>
        <taxon>Bacteria</taxon>
        <taxon>Pseudomonadati</taxon>
        <taxon>Thermomicrobiota</taxon>
        <taxon>Thermomicrobia</taxon>
        <taxon>Thermomicrobiales</taxon>
        <taxon>Thermomicrobiaceae</taxon>
        <taxon>Thermomicrobium</taxon>
    </lineage>
</organism>
<feature type="domain" description="YtkA-like" evidence="1">
    <location>
        <begin position="27"/>
        <end position="112"/>
    </location>
</feature>